<evidence type="ECO:0000313" key="3">
    <source>
        <dbReference type="Proteomes" id="UP000199682"/>
    </source>
</evidence>
<dbReference type="Gene3D" id="3.30.559.10">
    <property type="entry name" value="Chloramphenicol acetyltransferase-like domain"/>
    <property type="match status" value="1"/>
</dbReference>
<dbReference type="GO" id="GO:0043041">
    <property type="term" value="P:amino acid activation for nonribosomal peptide biosynthetic process"/>
    <property type="evidence" value="ECO:0007669"/>
    <property type="project" value="TreeGrafter"/>
</dbReference>
<dbReference type="GO" id="GO:0044550">
    <property type="term" value="P:secondary metabolite biosynthetic process"/>
    <property type="evidence" value="ECO:0007669"/>
    <property type="project" value="TreeGrafter"/>
</dbReference>
<dbReference type="GO" id="GO:0003824">
    <property type="term" value="F:catalytic activity"/>
    <property type="evidence" value="ECO:0007669"/>
    <property type="project" value="InterPro"/>
</dbReference>
<dbReference type="GO" id="GO:0008610">
    <property type="term" value="P:lipid biosynthetic process"/>
    <property type="evidence" value="ECO:0007669"/>
    <property type="project" value="UniProtKB-ARBA"/>
</dbReference>
<name>A0A1G9XUG3_9PSEU</name>
<dbReference type="GO" id="GO:0005737">
    <property type="term" value="C:cytoplasm"/>
    <property type="evidence" value="ECO:0007669"/>
    <property type="project" value="TreeGrafter"/>
</dbReference>
<dbReference type="RefSeq" id="WP_090014686.1">
    <property type="nucleotide sequence ID" value="NZ_FNET01000031.1"/>
</dbReference>
<dbReference type="InterPro" id="IPR001242">
    <property type="entry name" value="Condensation_dom"/>
</dbReference>
<gene>
    <name evidence="2" type="ORF">SAMN04488074_13140</name>
</gene>
<accession>A0A1G9XUG3</accession>
<dbReference type="InterPro" id="IPR023213">
    <property type="entry name" value="CAT-like_dom_sf"/>
</dbReference>
<evidence type="ECO:0000259" key="1">
    <source>
        <dbReference type="Pfam" id="PF00668"/>
    </source>
</evidence>
<dbReference type="PANTHER" id="PTHR45527">
    <property type="entry name" value="NONRIBOSOMAL PEPTIDE SYNTHETASE"/>
    <property type="match status" value="1"/>
</dbReference>
<dbReference type="GO" id="GO:0031177">
    <property type="term" value="F:phosphopantetheine binding"/>
    <property type="evidence" value="ECO:0007669"/>
    <property type="project" value="TreeGrafter"/>
</dbReference>
<dbReference type="PANTHER" id="PTHR45527:SF1">
    <property type="entry name" value="FATTY ACID SYNTHASE"/>
    <property type="match status" value="1"/>
</dbReference>
<feature type="domain" description="Condensation" evidence="1">
    <location>
        <begin position="3"/>
        <end position="326"/>
    </location>
</feature>
<dbReference type="Proteomes" id="UP000199682">
    <property type="component" value="Unassembled WGS sequence"/>
</dbReference>
<sequence length="632" mass="69453">MRDAPLTARQFRFWLWYLSTPLDERWFMHLVEFIDVPDDATEQAVVAATSQVVSRHEALRTRFDVAESGAMVRLVDPACTPEVHLVDSDHPAEDQNDLNDVAAALVRRPIELCRQWPIRFLLIGVEGRVRQVCLVVHHVAVDREALAILRDELAEALEGHAAVRAERAGDPYELESGSRARRRSDAAAAHWRTALPELPAVVLPYHRDSARPVQRLAWIDSPSLGHALPMIAGRLRMSAPSIVLAAFDIALAAWTGLRRWRWETIVDNRPPGLDEGTIGCFIDPTLVSSDVDAGGTFADHVRHVSNAMLLGVRHSVCDYTELYELEVLGALRRGSNLDTPLMYNFKGAASSILESGDGSDPGTPKEFVPSEVRWAQRHDPSLMFVRVHRLGTLPTLSLAARDSLIGTEDHRALLLAVERILWSASENPDIVVGELLTAVSAPSWPRPPDWTELSDSRWVDLAATEAFLRTLDAVDDVRCTTHTNQRGHVLHAHIDVADIDRALQALRIGCRQMLYEAGAMIPDRVILHGPAETTVQWSPDDPPPASVPSSDSEQALIDNVASLLGRYPASLDLSLLEQGGRAADLIRLHRALAESGWDGVAPKDLLGPATLRGVAAQLSRITDSLSEAGENA</sequence>
<dbReference type="Gene3D" id="3.30.559.30">
    <property type="entry name" value="Nonribosomal peptide synthetase, condensation domain"/>
    <property type="match status" value="1"/>
</dbReference>
<dbReference type="EMBL" id="FNET01000031">
    <property type="protein sequence ID" value="SDN00131.1"/>
    <property type="molecule type" value="Genomic_DNA"/>
</dbReference>
<organism evidence="2 3">
    <name type="scientific">Lentzea albidocapillata subsp. violacea</name>
    <dbReference type="NCBI Taxonomy" id="128104"/>
    <lineage>
        <taxon>Bacteria</taxon>
        <taxon>Bacillati</taxon>
        <taxon>Actinomycetota</taxon>
        <taxon>Actinomycetes</taxon>
        <taxon>Pseudonocardiales</taxon>
        <taxon>Pseudonocardiaceae</taxon>
        <taxon>Lentzea</taxon>
    </lineage>
</organism>
<reference evidence="3" key="1">
    <citation type="submission" date="2016-10" db="EMBL/GenBank/DDBJ databases">
        <authorList>
            <person name="Varghese N."/>
            <person name="Submissions S."/>
        </authorList>
    </citation>
    <scope>NUCLEOTIDE SEQUENCE [LARGE SCALE GENOMIC DNA]</scope>
    <source>
        <strain evidence="3">DSM 44796</strain>
    </source>
</reference>
<protein>
    <submittedName>
        <fullName evidence="2">Condensation domain-containing protein</fullName>
    </submittedName>
</protein>
<dbReference type="AlphaFoldDB" id="A0A1G9XUG3"/>
<dbReference type="Pfam" id="PF00668">
    <property type="entry name" value="Condensation"/>
    <property type="match status" value="1"/>
</dbReference>
<dbReference type="SUPFAM" id="SSF52777">
    <property type="entry name" value="CoA-dependent acyltransferases"/>
    <property type="match status" value="2"/>
</dbReference>
<evidence type="ECO:0000313" key="2">
    <source>
        <dbReference type="EMBL" id="SDN00131.1"/>
    </source>
</evidence>
<proteinExistence type="predicted"/>